<evidence type="ECO:0000256" key="3">
    <source>
        <dbReference type="ARBA" id="ARBA00022723"/>
    </source>
</evidence>
<dbReference type="RefSeq" id="WP_142935504.1">
    <property type="nucleotide sequence ID" value="NZ_ML660175.1"/>
</dbReference>
<keyword evidence="8" id="KW-0223">Dioxygenase</keyword>
<dbReference type="InterPro" id="IPR017941">
    <property type="entry name" value="Rieske_2Fe-2S"/>
</dbReference>
<keyword evidence="2" id="KW-0001">2Fe-2S</keyword>
<reference evidence="8 9" key="1">
    <citation type="submission" date="2019-07" db="EMBL/GenBank/DDBJ databases">
        <title>Draft genome for Aliikangiella sp. M105.</title>
        <authorList>
            <person name="Wang G."/>
        </authorList>
    </citation>
    <scope>NUCLEOTIDE SEQUENCE [LARGE SCALE GENOMIC DNA]</scope>
    <source>
        <strain evidence="8 9">M105</strain>
    </source>
</reference>
<evidence type="ECO:0000256" key="6">
    <source>
        <dbReference type="ARBA" id="ARBA00023014"/>
    </source>
</evidence>
<proteinExistence type="predicted"/>
<sequence>MTTKNTLLSHLRPADPKDAHTLPASLYVDPDILNIEYETIFENTWQLIGHIDQVKNPGDQLVCQVGKIPVVVVRNQEKTLKAFHNVCRHRAGPVAIENNNSKVLRCRYHGWTYTLDGQLKSAPEMNSTPNFEVCQFHLPQLLLREWQGFIFVCAGDSPAPFEQVFASISENIQPIDLSEMSFSHRDEYVIECNWKVYMDNYLEGYHLPHVHPGLNKLLDYRSYDTLLQPWYSYQFSPLDDNSNGENFYGEGKAHYYCIYPNLMLNILPGRLQTNIILPLDHQKTRIIFDYYYSDPSSKQTKQLIEQDREFSDVVQDEDIAICEKVQLGLNSGSYHTGRLCMKRETGVLHFQNLIRQSLRDAIEGEQLKDY</sequence>
<comment type="caution">
    <text evidence="8">The sequence shown here is derived from an EMBL/GenBank/DDBJ whole genome shotgun (WGS) entry which is preliminary data.</text>
</comment>
<dbReference type="InterPro" id="IPR015879">
    <property type="entry name" value="Ring_hydroxy_dOase_asu_C_dom"/>
</dbReference>
<dbReference type="Gene3D" id="2.102.10.10">
    <property type="entry name" value="Rieske [2Fe-2S] iron-sulphur domain"/>
    <property type="match status" value="1"/>
</dbReference>
<keyword evidence="3" id="KW-0479">Metal-binding</keyword>
<dbReference type="OrthoDB" id="9769355at2"/>
<keyword evidence="6" id="KW-0411">Iron-sulfur</keyword>
<dbReference type="PRINTS" id="PR00090">
    <property type="entry name" value="RNGDIOXGNASE"/>
</dbReference>
<dbReference type="Pfam" id="PF00355">
    <property type="entry name" value="Rieske"/>
    <property type="match status" value="1"/>
</dbReference>
<comment type="cofactor">
    <cofactor evidence="1">
        <name>Fe cation</name>
        <dbReference type="ChEBI" id="CHEBI:24875"/>
    </cofactor>
</comment>
<dbReference type="Proteomes" id="UP000315439">
    <property type="component" value="Unassembled WGS sequence"/>
</dbReference>
<keyword evidence="5" id="KW-0408">Iron</keyword>
<name>A0A545TS18_9GAMM</name>
<protein>
    <submittedName>
        <fullName evidence="8">Aromatic ring-hydroxylating dioxygenase subunit alpha</fullName>
    </submittedName>
</protein>
<gene>
    <name evidence="8" type="ORF">FLL46_26770</name>
</gene>
<dbReference type="CDD" id="cd03469">
    <property type="entry name" value="Rieske_RO_Alpha_N"/>
    <property type="match status" value="1"/>
</dbReference>
<evidence type="ECO:0000256" key="5">
    <source>
        <dbReference type="ARBA" id="ARBA00023004"/>
    </source>
</evidence>
<evidence type="ECO:0000256" key="4">
    <source>
        <dbReference type="ARBA" id="ARBA00023002"/>
    </source>
</evidence>
<dbReference type="GO" id="GO:0005506">
    <property type="term" value="F:iron ion binding"/>
    <property type="evidence" value="ECO:0007669"/>
    <property type="project" value="InterPro"/>
</dbReference>
<evidence type="ECO:0000313" key="8">
    <source>
        <dbReference type="EMBL" id="TQV80014.1"/>
    </source>
</evidence>
<dbReference type="GO" id="GO:0051213">
    <property type="term" value="F:dioxygenase activity"/>
    <property type="evidence" value="ECO:0007669"/>
    <property type="project" value="UniProtKB-KW"/>
</dbReference>
<dbReference type="GO" id="GO:0051537">
    <property type="term" value="F:2 iron, 2 sulfur cluster binding"/>
    <property type="evidence" value="ECO:0007669"/>
    <property type="project" value="UniProtKB-KW"/>
</dbReference>
<evidence type="ECO:0000313" key="9">
    <source>
        <dbReference type="Proteomes" id="UP000315439"/>
    </source>
</evidence>
<keyword evidence="9" id="KW-1185">Reference proteome</keyword>
<dbReference type="InterPro" id="IPR001663">
    <property type="entry name" value="Rng_hydr_dOase-A"/>
</dbReference>
<dbReference type="PANTHER" id="PTHR43756">
    <property type="entry name" value="CHOLINE MONOOXYGENASE, CHLOROPLASTIC"/>
    <property type="match status" value="1"/>
</dbReference>
<evidence type="ECO:0000256" key="1">
    <source>
        <dbReference type="ARBA" id="ARBA00001962"/>
    </source>
</evidence>
<dbReference type="PANTHER" id="PTHR43756:SF5">
    <property type="entry name" value="CHOLINE MONOOXYGENASE, CHLOROPLASTIC"/>
    <property type="match status" value="1"/>
</dbReference>
<evidence type="ECO:0000259" key="7">
    <source>
        <dbReference type="PROSITE" id="PS51296"/>
    </source>
</evidence>
<dbReference type="PROSITE" id="PS51296">
    <property type="entry name" value="RIESKE"/>
    <property type="match status" value="1"/>
</dbReference>
<dbReference type="Pfam" id="PF00848">
    <property type="entry name" value="Ring_hydroxyl_A"/>
    <property type="match status" value="1"/>
</dbReference>
<dbReference type="SUPFAM" id="SSF55961">
    <property type="entry name" value="Bet v1-like"/>
    <property type="match status" value="1"/>
</dbReference>
<dbReference type="AlphaFoldDB" id="A0A545TS18"/>
<evidence type="ECO:0000256" key="2">
    <source>
        <dbReference type="ARBA" id="ARBA00022714"/>
    </source>
</evidence>
<dbReference type="EMBL" id="VIKS01000019">
    <property type="protein sequence ID" value="TQV80014.1"/>
    <property type="molecule type" value="Genomic_DNA"/>
</dbReference>
<accession>A0A545TS18</accession>
<feature type="domain" description="Rieske" evidence="7">
    <location>
        <begin position="45"/>
        <end position="152"/>
    </location>
</feature>
<dbReference type="SUPFAM" id="SSF50022">
    <property type="entry name" value="ISP domain"/>
    <property type="match status" value="1"/>
</dbReference>
<dbReference type="Gene3D" id="3.90.380.10">
    <property type="entry name" value="Naphthalene 1,2-dioxygenase Alpha Subunit, Chain A, domain 1"/>
    <property type="match status" value="1"/>
</dbReference>
<dbReference type="InterPro" id="IPR036922">
    <property type="entry name" value="Rieske_2Fe-2S_sf"/>
</dbReference>
<organism evidence="8 9">
    <name type="scientific">Aliikangiella coralliicola</name>
    <dbReference type="NCBI Taxonomy" id="2592383"/>
    <lineage>
        <taxon>Bacteria</taxon>
        <taxon>Pseudomonadati</taxon>
        <taxon>Pseudomonadota</taxon>
        <taxon>Gammaproteobacteria</taxon>
        <taxon>Oceanospirillales</taxon>
        <taxon>Pleioneaceae</taxon>
        <taxon>Aliikangiella</taxon>
    </lineage>
</organism>
<keyword evidence="4" id="KW-0560">Oxidoreductase</keyword>